<accession>A0A3P1WTT9</accession>
<dbReference type="Proteomes" id="UP000280935">
    <property type="component" value="Unassembled WGS sequence"/>
</dbReference>
<dbReference type="Gene3D" id="1.10.357.10">
    <property type="entry name" value="Tetracycline Repressor, domain 2"/>
    <property type="match status" value="1"/>
</dbReference>
<dbReference type="InterPro" id="IPR036271">
    <property type="entry name" value="Tet_transcr_reg_TetR-rel_C_sf"/>
</dbReference>
<organism evidence="3 4">
    <name type="scientific">Arachnia propionica</name>
    <dbReference type="NCBI Taxonomy" id="1750"/>
    <lineage>
        <taxon>Bacteria</taxon>
        <taxon>Bacillati</taxon>
        <taxon>Actinomycetota</taxon>
        <taxon>Actinomycetes</taxon>
        <taxon>Propionibacteriales</taxon>
        <taxon>Propionibacteriaceae</taxon>
        <taxon>Arachnia</taxon>
    </lineage>
</organism>
<protein>
    <submittedName>
        <fullName evidence="3">TetR family transcriptional regulator</fullName>
    </submittedName>
</protein>
<evidence type="ECO:0000313" key="4">
    <source>
        <dbReference type="Proteomes" id="UP000280935"/>
    </source>
</evidence>
<dbReference type="InterPro" id="IPR009057">
    <property type="entry name" value="Homeodomain-like_sf"/>
</dbReference>
<evidence type="ECO:0000256" key="1">
    <source>
        <dbReference type="ARBA" id="ARBA00023125"/>
    </source>
</evidence>
<reference evidence="3 4" key="1">
    <citation type="submission" date="2018-11" db="EMBL/GenBank/DDBJ databases">
        <title>Genomes From Bacteria Associated with the Canine Oral Cavity: a Test Case for Automated Genome-Based Taxonomic Assignment.</title>
        <authorList>
            <person name="Coil D.A."/>
            <person name="Jospin G."/>
            <person name="Darling A.E."/>
            <person name="Wallis C."/>
            <person name="Davis I.J."/>
            <person name="Harris S."/>
            <person name="Eisen J.A."/>
            <person name="Holcombe L.J."/>
            <person name="O'Flynn C."/>
        </authorList>
    </citation>
    <scope>NUCLEOTIDE SEQUENCE [LARGE SCALE GENOMIC DNA]</scope>
    <source>
        <strain evidence="3 4">OH2822_COT-296</strain>
    </source>
</reference>
<dbReference type="SUPFAM" id="SSF46689">
    <property type="entry name" value="Homeodomain-like"/>
    <property type="match status" value="1"/>
</dbReference>
<dbReference type="OrthoDB" id="2570341at2"/>
<comment type="caution">
    <text evidence="3">The sequence shown here is derived from an EMBL/GenBank/DDBJ whole genome shotgun (WGS) entry which is preliminary data.</text>
</comment>
<dbReference type="InterPro" id="IPR001647">
    <property type="entry name" value="HTH_TetR"/>
</dbReference>
<dbReference type="SUPFAM" id="SSF48498">
    <property type="entry name" value="Tetracyclin repressor-like, C-terminal domain"/>
    <property type="match status" value="1"/>
</dbReference>
<dbReference type="GO" id="GO:0003677">
    <property type="term" value="F:DNA binding"/>
    <property type="evidence" value="ECO:0007669"/>
    <property type="project" value="UniProtKB-KW"/>
</dbReference>
<keyword evidence="1" id="KW-0238">DNA-binding</keyword>
<dbReference type="EMBL" id="RQYT01000013">
    <property type="protein sequence ID" value="RRD49705.1"/>
    <property type="molecule type" value="Genomic_DNA"/>
</dbReference>
<dbReference type="Gene3D" id="1.10.10.60">
    <property type="entry name" value="Homeodomain-like"/>
    <property type="match status" value="1"/>
</dbReference>
<dbReference type="RefSeq" id="WP_125227830.1">
    <property type="nucleotide sequence ID" value="NZ_RQYT01000013.1"/>
</dbReference>
<evidence type="ECO:0000313" key="3">
    <source>
        <dbReference type="EMBL" id="RRD49705.1"/>
    </source>
</evidence>
<dbReference type="AlphaFoldDB" id="A0A3P1WTT9"/>
<sequence length="230" mass="24399">MSRGGRRGRPPRLTADDIGEAVLAVGFDRLTFAAVRDRLGVGESTLFRHAPDREALVRLGLGRMVELADWPRLEGGWRDVLTAHALCLWEVCRSHPGAATQVSPGLIPEAGARIADDLAVFLVDCGFTPEDAVLVCDLVHDLVIDSLRGWERLATLPEGTLAHELGAFPASGASPRRRAVAAARASALGRAPVEWFRAKLGILLDGVALRLAPGQGGPERGDSHGGQAMG</sequence>
<name>A0A3P1WTT9_9ACTN</name>
<evidence type="ECO:0000259" key="2">
    <source>
        <dbReference type="Pfam" id="PF00440"/>
    </source>
</evidence>
<dbReference type="Pfam" id="PF00440">
    <property type="entry name" value="TetR_N"/>
    <property type="match status" value="1"/>
</dbReference>
<proteinExistence type="predicted"/>
<gene>
    <name evidence="3" type="ORF">EII35_07425</name>
</gene>
<feature type="domain" description="HTH tetR-type" evidence="2">
    <location>
        <begin position="25"/>
        <end position="58"/>
    </location>
</feature>